<evidence type="ECO:0000256" key="1">
    <source>
        <dbReference type="ARBA" id="ARBA00008857"/>
    </source>
</evidence>
<proteinExistence type="inferred from homology"/>
<evidence type="ECO:0000256" key="4">
    <source>
        <dbReference type="ARBA" id="ARBA00023172"/>
    </source>
</evidence>
<reference evidence="9" key="1">
    <citation type="submission" date="2020-07" db="EMBL/GenBank/DDBJ databases">
        <title>Pseudomonas chaetoceroseae sp. nov., a new member of the Pseudomonas oleovorans group isolated from a culture of Chaetoceros calcitrans.</title>
        <authorList>
            <person name="Girard L."/>
            <person name="Lood C."/>
            <person name="De Mot R."/>
            <person name="Baudart J."/>
        </authorList>
    </citation>
    <scope>NUCLEOTIDE SEQUENCE</scope>
    <source>
        <strain evidence="9">536</strain>
    </source>
</reference>
<keyword evidence="4" id="KW-0233">DNA recombination</keyword>
<evidence type="ECO:0000313" key="9">
    <source>
        <dbReference type="EMBL" id="MBG0835870.1"/>
    </source>
</evidence>
<dbReference type="RefSeq" id="WP_196475230.1">
    <property type="nucleotide sequence ID" value="NZ_JACFYX020000010.1"/>
</dbReference>
<dbReference type="Gene3D" id="1.10.443.10">
    <property type="entry name" value="Intergrase catalytic core"/>
    <property type="match status" value="1"/>
</dbReference>
<evidence type="ECO:0000256" key="5">
    <source>
        <dbReference type="PROSITE-ProRule" id="PRU01248"/>
    </source>
</evidence>
<dbReference type="InterPro" id="IPR002104">
    <property type="entry name" value="Integrase_catalytic"/>
</dbReference>
<dbReference type="EMBL" id="JACFYX010000010">
    <property type="protein sequence ID" value="MBG0835870.1"/>
    <property type="molecule type" value="Genomic_DNA"/>
</dbReference>
<feature type="region of interest" description="Disordered" evidence="6">
    <location>
        <begin position="279"/>
        <end position="300"/>
    </location>
</feature>
<evidence type="ECO:0000256" key="2">
    <source>
        <dbReference type="ARBA" id="ARBA00022908"/>
    </source>
</evidence>
<dbReference type="Pfam" id="PF20172">
    <property type="entry name" value="DUF6538"/>
    <property type="match status" value="1"/>
</dbReference>
<dbReference type="PROSITE" id="PS51900">
    <property type="entry name" value="CB"/>
    <property type="match status" value="1"/>
</dbReference>
<evidence type="ECO:0000259" key="8">
    <source>
        <dbReference type="PROSITE" id="PS51900"/>
    </source>
</evidence>
<dbReference type="PROSITE" id="PS51898">
    <property type="entry name" value="TYR_RECOMBINASE"/>
    <property type="match status" value="1"/>
</dbReference>
<protein>
    <submittedName>
        <fullName evidence="9">Site-specific integrase</fullName>
    </submittedName>
</protein>
<dbReference type="InterPro" id="IPR044068">
    <property type="entry name" value="CB"/>
</dbReference>
<comment type="caution">
    <text evidence="9">The sequence shown here is derived from an EMBL/GenBank/DDBJ whole genome shotgun (WGS) entry which is preliminary data.</text>
</comment>
<evidence type="ECO:0000313" key="10">
    <source>
        <dbReference type="Proteomes" id="UP000596932"/>
    </source>
</evidence>
<dbReference type="GO" id="GO:0006310">
    <property type="term" value="P:DNA recombination"/>
    <property type="evidence" value="ECO:0007669"/>
    <property type="project" value="UniProtKB-KW"/>
</dbReference>
<keyword evidence="3 5" id="KW-0238">DNA-binding</keyword>
<feature type="domain" description="Tyr recombinase" evidence="7">
    <location>
        <begin position="299"/>
        <end position="481"/>
    </location>
</feature>
<dbReference type="AlphaFoldDB" id="A0A931GAT4"/>
<dbReference type="GO" id="GO:0003677">
    <property type="term" value="F:DNA binding"/>
    <property type="evidence" value="ECO:0007669"/>
    <property type="project" value="UniProtKB-UniRule"/>
</dbReference>
<keyword evidence="2" id="KW-0229">DNA integration</keyword>
<dbReference type="GO" id="GO:0015074">
    <property type="term" value="P:DNA integration"/>
    <property type="evidence" value="ECO:0007669"/>
    <property type="project" value="UniProtKB-KW"/>
</dbReference>
<sequence length="496" mass="56346">MASDNLVLRSGLWHARLTIPADARPTLNRREFTASLKTGSKTEAQRLKIPYLQQWQSLIDQARSTSKLDPEDARIQAKALAERAREFYADVAQAHITNGPLSTEKADAVADFLSLGPNHSQEEWERMLRHFEVDGRLDAFEFNRDLQSLVQGNMEKQANTLPLKEADKDEIKQILKDPSHYRAKSPITTTRINAFKVHQEQVKGIVQKTVDTQVARLENLKNWLETNRRDLTHESITAYMDTLSVSEKTKKQFLFAGSSFWKWALRYDENFKKLHRDQQSPFQNHDFPTNRSKRAATSTERKAFAPEDVAKLYDAAKNQKNRETLSDLILLGAYTGARIEELCRLKTSDIVKEEGIQCFSIKDAKTAAGERNIPIHSKLQPVVDRLVKNSEDGYLIKSTSGNKYGNRSDALSKQFGRLKTDAGYNSQFVFHSFRKTVITQLQRSDVPGVLIAAIVGHETGTITFDVYSAGPSPKQKRDAISRLKYPIKQEVYKAAF</sequence>
<dbReference type="InterPro" id="IPR050090">
    <property type="entry name" value="Tyrosine_recombinase_XerCD"/>
</dbReference>
<dbReference type="InterPro" id="IPR013762">
    <property type="entry name" value="Integrase-like_cat_sf"/>
</dbReference>
<feature type="compositionally biased region" description="Polar residues" evidence="6">
    <location>
        <begin position="279"/>
        <end position="298"/>
    </location>
</feature>
<evidence type="ECO:0000259" key="7">
    <source>
        <dbReference type="PROSITE" id="PS51898"/>
    </source>
</evidence>
<dbReference type="InterPro" id="IPR046668">
    <property type="entry name" value="DUF6538"/>
</dbReference>
<evidence type="ECO:0000256" key="3">
    <source>
        <dbReference type="ARBA" id="ARBA00023125"/>
    </source>
</evidence>
<organism evidence="9 10">
    <name type="scientific">Pseudomonas chaetocerotis</name>
    <dbReference type="NCBI Taxonomy" id="2758695"/>
    <lineage>
        <taxon>Bacteria</taxon>
        <taxon>Pseudomonadati</taxon>
        <taxon>Pseudomonadota</taxon>
        <taxon>Gammaproteobacteria</taxon>
        <taxon>Pseudomonadales</taxon>
        <taxon>Pseudomonadaceae</taxon>
        <taxon>Pseudomonas</taxon>
    </lineage>
</organism>
<gene>
    <name evidence="9" type="ORF">H3221_12205</name>
</gene>
<dbReference type="CDD" id="cd01184">
    <property type="entry name" value="INT_C_like_1"/>
    <property type="match status" value="1"/>
</dbReference>
<feature type="domain" description="Core-binding (CB)" evidence="8">
    <location>
        <begin position="186"/>
        <end position="265"/>
    </location>
</feature>
<dbReference type="PANTHER" id="PTHR30349">
    <property type="entry name" value="PHAGE INTEGRASE-RELATED"/>
    <property type="match status" value="1"/>
</dbReference>
<accession>A0A931GAT4</accession>
<dbReference type="InterPro" id="IPR011010">
    <property type="entry name" value="DNA_brk_join_enz"/>
</dbReference>
<keyword evidence="10" id="KW-1185">Reference proteome</keyword>
<name>A0A931GAT4_9PSED</name>
<dbReference type="Proteomes" id="UP000596932">
    <property type="component" value="Unassembled WGS sequence"/>
</dbReference>
<dbReference type="PANTHER" id="PTHR30349:SF41">
    <property type="entry name" value="INTEGRASE_RECOMBINASE PROTEIN MJ0367-RELATED"/>
    <property type="match status" value="1"/>
</dbReference>
<evidence type="ECO:0000256" key="6">
    <source>
        <dbReference type="SAM" id="MobiDB-lite"/>
    </source>
</evidence>
<dbReference type="Pfam" id="PF00589">
    <property type="entry name" value="Phage_integrase"/>
    <property type="match status" value="1"/>
</dbReference>
<dbReference type="SUPFAM" id="SSF56349">
    <property type="entry name" value="DNA breaking-rejoining enzymes"/>
    <property type="match status" value="1"/>
</dbReference>
<comment type="similarity">
    <text evidence="1">Belongs to the 'phage' integrase family.</text>
</comment>